<gene>
    <name evidence="1" type="ORF">K4G57_02520</name>
</gene>
<evidence type="ECO:0000313" key="1">
    <source>
        <dbReference type="EMBL" id="MBX7490354.1"/>
    </source>
</evidence>
<organism evidence="1 2">
    <name type="scientific">Helicobacter turcicus</name>
    <dbReference type="NCBI Taxonomy" id="2867412"/>
    <lineage>
        <taxon>Bacteria</taxon>
        <taxon>Pseudomonadati</taxon>
        <taxon>Campylobacterota</taxon>
        <taxon>Epsilonproteobacteria</taxon>
        <taxon>Campylobacterales</taxon>
        <taxon>Helicobacteraceae</taxon>
        <taxon>Helicobacter</taxon>
    </lineage>
</organism>
<comment type="caution">
    <text evidence="1">The sequence shown here is derived from an EMBL/GenBank/DDBJ whole genome shotgun (WGS) entry which is preliminary data.</text>
</comment>
<sequence length="124" mass="14367">MSVIFGKKTELESFSILQFLYGDFSVFGVKEHCKEAVEFTLKTLRENKRVEALVLVHLDLNRGSKIARLEPQEISTKLLKNLKIIQSFGTKIYFFFKRQKRIPISSLEAYKDLAETGIVFLYKA</sequence>
<protein>
    <submittedName>
        <fullName evidence="1">Uncharacterized protein</fullName>
    </submittedName>
</protein>
<reference evidence="1 2" key="1">
    <citation type="submission" date="2021-08" db="EMBL/GenBank/DDBJ databases">
        <title>Helicobacter spp. isolated from feces of Anatolian Ground Squirrel (Spermophilus xanthoprymnus) in Turkey.</title>
        <authorList>
            <person name="Aydin F."/>
            <person name="Abay S."/>
            <person name="Kayman T."/>
            <person name="Karakaya E."/>
            <person name="Saticioglu I.B."/>
        </authorList>
    </citation>
    <scope>NUCLEOTIDE SEQUENCE [LARGE SCALE GENOMIC DNA]</scope>
    <source>
        <strain evidence="1 2">Faydin-H70</strain>
    </source>
</reference>
<dbReference type="EMBL" id="JAIGYQ010000002">
    <property type="protein sequence ID" value="MBX7490354.1"/>
    <property type="molecule type" value="Genomic_DNA"/>
</dbReference>
<dbReference type="RefSeq" id="WP_221531478.1">
    <property type="nucleotide sequence ID" value="NZ_JAIGYP010000002.1"/>
</dbReference>
<evidence type="ECO:0000313" key="2">
    <source>
        <dbReference type="Proteomes" id="UP000700059"/>
    </source>
</evidence>
<name>A0ABS7JLT0_9HELI</name>
<proteinExistence type="predicted"/>
<accession>A0ABS7JLT0</accession>
<keyword evidence="2" id="KW-1185">Reference proteome</keyword>
<dbReference type="Proteomes" id="UP000700059">
    <property type="component" value="Unassembled WGS sequence"/>
</dbReference>